<evidence type="ECO:0000313" key="3">
    <source>
        <dbReference type="Proteomes" id="UP001558474"/>
    </source>
</evidence>
<organism evidence="2 3">
    <name type="scientific">Mycolicibacterium porcinum</name>
    <dbReference type="NCBI Taxonomy" id="39693"/>
    <lineage>
        <taxon>Bacteria</taxon>
        <taxon>Bacillati</taxon>
        <taxon>Actinomycetota</taxon>
        <taxon>Actinomycetes</taxon>
        <taxon>Mycobacteriales</taxon>
        <taxon>Mycobacteriaceae</taxon>
        <taxon>Mycolicibacterium</taxon>
    </lineage>
</organism>
<dbReference type="EMBL" id="JBDLOU010000110">
    <property type="protein sequence ID" value="MEX3742658.1"/>
    <property type="molecule type" value="Genomic_DNA"/>
</dbReference>
<dbReference type="Proteomes" id="UP001558474">
    <property type="component" value="Unassembled WGS sequence"/>
</dbReference>
<sequence>MTDPHKDAHADLTALHDKYATHFRPIITKTGENRWRAQYPGLAWHVVADTEASAADEIGNEALRRADAGLPDAQPPHDLLERHLADPIPGVYALDRELFLYLRGRFGVAKTLLAFEEAERRRASGRRTPRLTISLNAVRHPTRLMTRSTDHKFLRPGRTSPRQAPGATAETAPSQPWAPGPARTGG</sequence>
<keyword evidence="3" id="KW-1185">Reference proteome</keyword>
<evidence type="ECO:0000313" key="2">
    <source>
        <dbReference type="EMBL" id="MEX3742658.1"/>
    </source>
</evidence>
<dbReference type="RefSeq" id="WP_368574422.1">
    <property type="nucleotide sequence ID" value="NZ_JBDLOU010000110.1"/>
</dbReference>
<proteinExistence type="predicted"/>
<protein>
    <submittedName>
        <fullName evidence="2">Uncharacterized protein</fullName>
    </submittedName>
</protein>
<feature type="region of interest" description="Disordered" evidence="1">
    <location>
        <begin position="145"/>
        <end position="186"/>
    </location>
</feature>
<comment type="caution">
    <text evidence="2">The sequence shown here is derived from an EMBL/GenBank/DDBJ whole genome shotgun (WGS) entry which is preliminary data.</text>
</comment>
<evidence type="ECO:0000256" key="1">
    <source>
        <dbReference type="SAM" id="MobiDB-lite"/>
    </source>
</evidence>
<accession>A0ABV3VMP1</accession>
<reference evidence="2 3" key="1">
    <citation type="submission" date="2024-04" db="EMBL/GenBank/DDBJ databases">
        <title>Genomic Markers of Mycobacteria.</title>
        <authorList>
            <person name="Soliman M.S."/>
            <person name="Elkholy A."/>
            <person name="Soliman N.S."/>
            <person name="Abbas A."/>
            <person name="Khayrat S."/>
            <person name="Shawky S."/>
        </authorList>
    </citation>
    <scope>NUCLEOTIDE SEQUENCE [LARGE SCALE GENOMIC DNA]</scope>
    <source>
        <strain evidence="2 3">Egy-CU-AM5</strain>
    </source>
</reference>
<name>A0ABV3VMP1_9MYCO</name>
<gene>
    <name evidence="2" type="ORF">ABFW12_30910</name>
</gene>